<feature type="transmembrane region" description="Helical" evidence="9">
    <location>
        <begin position="55"/>
        <end position="72"/>
    </location>
</feature>
<evidence type="ECO:0000313" key="12">
    <source>
        <dbReference type="Proteomes" id="UP001209803"/>
    </source>
</evidence>
<keyword evidence="4 9" id="KW-0997">Cell inner membrane</keyword>
<dbReference type="InterPro" id="IPR007387">
    <property type="entry name" value="TRAP_DctQ"/>
</dbReference>
<keyword evidence="3" id="KW-1003">Cell membrane</keyword>
<comment type="subcellular location">
    <subcellularLocation>
        <location evidence="1 9">Cell inner membrane</location>
        <topology evidence="1 9">Multi-pass membrane protein</topology>
    </subcellularLocation>
</comment>
<organism evidence="11 12">
    <name type="scientific">Roseibium porphyridii</name>
    <dbReference type="NCBI Taxonomy" id="2866279"/>
    <lineage>
        <taxon>Bacteria</taxon>
        <taxon>Pseudomonadati</taxon>
        <taxon>Pseudomonadota</taxon>
        <taxon>Alphaproteobacteria</taxon>
        <taxon>Hyphomicrobiales</taxon>
        <taxon>Stappiaceae</taxon>
        <taxon>Roseibium</taxon>
    </lineage>
</organism>
<evidence type="ECO:0000256" key="6">
    <source>
        <dbReference type="ARBA" id="ARBA00022989"/>
    </source>
</evidence>
<feature type="transmembrane region" description="Helical" evidence="9">
    <location>
        <begin position="93"/>
        <end position="114"/>
    </location>
</feature>
<protein>
    <recommendedName>
        <fullName evidence="9">TRAP transporter small permease protein</fullName>
    </recommendedName>
</protein>
<feature type="transmembrane region" description="Helical" evidence="9">
    <location>
        <begin position="134"/>
        <end position="155"/>
    </location>
</feature>
<proteinExistence type="inferred from homology"/>
<comment type="subunit">
    <text evidence="9">The complex comprises the extracytoplasmic solute receptor protein and the two transmembrane proteins.</text>
</comment>
<name>A0ABY8FB85_9HYPH</name>
<keyword evidence="12" id="KW-1185">Reference proteome</keyword>
<sequence length="157" mass="17171">MAEPATVSIILRRLDLANRWIGSVLVAAFSTIVVYVVFSRYLLDSTPRWAEELPRLLLVWLTFIGSVSAFVRGSHFRAGLADLVFGDSGLRKLIRVLAVWATSIFLIVLGLNGATLTQLTWSHSTTALSLPVGIFYLSLPVCSALSLLVLALGGWRK</sequence>
<evidence type="ECO:0000256" key="8">
    <source>
        <dbReference type="ARBA" id="ARBA00038436"/>
    </source>
</evidence>
<dbReference type="InterPro" id="IPR055348">
    <property type="entry name" value="DctQ"/>
</dbReference>
<gene>
    <name evidence="11" type="ORF">K1718_00585</name>
</gene>
<evidence type="ECO:0000256" key="9">
    <source>
        <dbReference type="RuleBase" id="RU369079"/>
    </source>
</evidence>
<dbReference type="RefSeq" id="WP_265680093.1">
    <property type="nucleotide sequence ID" value="NZ_CP120863.1"/>
</dbReference>
<keyword evidence="7 9" id="KW-0472">Membrane</keyword>
<keyword evidence="5 9" id="KW-0812">Transmembrane</keyword>
<dbReference type="PANTHER" id="PTHR35011">
    <property type="entry name" value="2,3-DIKETO-L-GULONATE TRAP TRANSPORTER SMALL PERMEASE PROTEIN YIAM"/>
    <property type="match status" value="1"/>
</dbReference>
<evidence type="ECO:0000256" key="5">
    <source>
        <dbReference type="ARBA" id="ARBA00022692"/>
    </source>
</evidence>
<evidence type="ECO:0000256" key="4">
    <source>
        <dbReference type="ARBA" id="ARBA00022519"/>
    </source>
</evidence>
<comment type="function">
    <text evidence="9">Part of the tripartite ATP-independent periplasmic (TRAP) transport system.</text>
</comment>
<feature type="transmembrane region" description="Helical" evidence="9">
    <location>
        <begin position="20"/>
        <end position="43"/>
    </location>
</feature>
<comment type="similarity">
    <text evidence="8 9">Belongs to the TRAP transporter small permease family.</text>
</comment>
<evidence type="ECO:0000256" key="7">
    <source>
        <dbReference type="ARBA" id="ARBA00023136"/>
    </source>
</evidence>
<keyword evidence="2 9" id="KW-0813">Transport</keyword>
<evidence type="ECO:0000256" key="3">
    <source>
        <dbReference type="ARBA" id="ARBA00022475"/>
    </source>
</evidence>
<dbReference type="Proteomes" id="UP001209803">
    <property type="component" value="Chromosome"/>
</dbReference>
<reference evidence="11 12" key="1">
    <citation type="submission" date="2023-03" db="EMBL/GenBank/DDBJ databases">
        <title>Roseibium porphyridii sp. nov. and Roseibium rhodosorbium sp. nov. isolated from marine algae, Porphyridium cruentum and Rhodosorus marinus, respectively.</title>
        <authorList>
            <person name="Lee M.W."/>
            <person name="Choi B.J."/>
            <person name="Lee J.K."/>
            <person name="Choi D.G."/>
            <person name="Baek J.H."/>
            <person name="Bayburt H."/>
            <person name="Kim J.M."/>
            <person name="Han D.M."/>
            <person name="Kim K.H."/>
            <person name="Jeon C.O."/>
        </authorList>
    </citation>
    <scope>NUCLEOTIDE SEQUENCE [LARGE SCALE GENOMIC DNA]</scope>
    <source>
        <strain evidence="11 12">KMA01</strain>
    </source>
</reference>
<keyword evidence="6 9" id="KW-1133">Transmembrane helix</keyword>
<evidence type="ECO:0000259" key="10">
    <source>
        <dbReference type="Pfam" id="PF04290"/>
    </source>
</evidence>
<evidence type="ECO:0000256" key="2">
    <source>
        <dbReference type="ARBA" id="ARBA00022448"/>
    </source>
</evidence>
<evidence type="ECO:0000313" key="11">
    <source>
        <dbReference type="EMBL" id="WFE89883.1"/>
    </source>
</evidence>
<dbReference type="Pfam" id="PF04290">
    <property type="entry name" value="DctQ"/>
    <property type="match status" value="1"/>
</dbReference>
<feature type="domain" description="Tripartite ATP-independent periplasmic transporters DctQ component" evidence="10">
    <location>
        <begin position="31"/>
        <end position="151"/>
    </location>
</feature>
<dbReference type="EMBL" id="CP120863">
    <property type="protein sequence ID" value="WFE89883.1"/>
    <property type="molecule type" value="Genomic_DNA"/>
</dbReference>
<accession>A0ABY8FB85</accession>
<evidence type="ECO:0000256" key="1">
    <source>
        <dbReference type="ARBA" id="ARBA00004429"/>
    </source>
</evidence>
<dbReference type="PANTHER" id="PTHR35011:SF11">
    <property type="entry name" value="TRAP TRANSPORTER SMALL PERMEASE PROTEIN"/>
    <property type="match status" value="1"/>
</dbReference>